<evidence type="ECO:0000256" key="3">
    <source>
        <dbReference type="ARBA" id="ARBA00022645"/>
    </source>
</evidence>
<dbReference type="InterPro" id="IPR003146">
    <property type="entry name" value="M14A_act_pep"/>
</dbReference>
<evidence type="ECO:0000256" key="12">
    <source>
        <dbReference type="SAM" id="MobiDB-lite"/>
    </source>
</evidence>
<feature type="active site" description="Proton donor/acceptor" evidence="11">
    <location>
        <position position="444"/>
    </location>
</feature>
<evidence type="ECO:0000259" key="14">
    <source>
        <dbReference type="PROSITE" id="PS52035"/>
    </source>
</evidence>
<dbReference type="Pfam" id="PF00246">
    <property type="entry name" value="Peptidase_M14"/>
    <property type="match status" value="1"/>
</dbReference>
<dbReference type="Proteomes" id="UP000440578">
    <property type="component" value="Unassembled WGS sequence"/>
</dbReference>
<accession>A0A6A4WN44</accession>
<evidence type="ECO:0000256" key="1">
    <source>
        <dbReference type="ARBA" id="ARBA00001947"/>
    </source>
</evidence>
<dbReference type="Gene3D" id="3.40.630.10">
    <property type="entry name" value="Zn peptidases"/>
    <property type="match status" value="1"/>
</dbReference>
<protein>
    <submittedName>
        <fullName evidence="15">Carboxypeptidase O</fullName>
    </submittedName>
</protein>
<dbReference type="Gene3D" id="3.30.70.340">
    <property type="entry name" value="Metallocarboxypeptidase-like"/>
    <property type="match status" value="1"/>
</dbReference>
<gene>
    <name evidence="15" type="primary">CPO</name>
    <name evidence="15" type="ORF">FJT64_020042</name>
</gene>
<reference evidence="15 16" key="1">
    <citation type="submission" date="2019-07" db="EMBL/GenBank/DDBJ databases">
        <title>Draft genome assembly of a fouling barnacle, Amphibalanus amphitrite (Darwin, 1854): The first reference genome for Thecostraca.</title>
        <authorList>
            <person name="Kim W."/>
        </authorList>
    </citation>
    <scope>NUCLEOTIDE SEQUENCE [LARGE SCALE GENOMIC DNA]</scope>
    <source>
        <strain evidence="15">SNU_AA5</strain>
        <tissue evidence="15">Soma without cirri and trophi</tissue>
    </source>
</reference>
<evidence type="ECO:0000256" key="6">
    <source>
        <dbReference type="ARBA" id="ARBA00022729"/>
    </source>
</evidence>
<organism evidence="15 16">
    <name type="scientific">Amphibalanus amphitrite</name>
    <name type="common">Striped barnacle</name>
    <name type="synonym">Balanus amphitrite</name>
    <dbReference type="NCBI Taxonomy" id="1232801"/>
    <lineage>
        <taxon>Eukaryota</taxon>
        <taxon>Metazoa</taxon>
        <taxon>Ecdysozoa</taxon>
        <taxon>Arthropoda</taxon>
        <taxon>Crustacea</taxon>
        <taxon>Multicrustacea</taxon>
        <taxon>Cirripedia</taxon>
        <taxon>Thoracica</taxon>
        <taxon>Thoracicalcarea</taxon>
        <taxon>Balanomorpha</taxon>
        <taxon>Balanoidea</taxon>
        <taxon>Balanidae</taxon>
        <taxon>Amphibalaninae</taxon>
        <taxon>Amphibalanus</taxon>
    </lineage>
</organism>
<dbReference type="AlphaFoldDB" id="A0A6A4WN44"/>
<evidence type="ECO:0000256" key="10">
    <source>
        <dbReference type="ARBA" id="ARBA00023157"/>
    </source>
</evidence>
<keyword evidence="5" id="KW-0479">Metal-binding</keyword>
<sequence length="480" mass="54405">MRSQRCARLQLLVLWLVAAASTAEQRKTYDGHRVYDVAVANRSQASQIRQLVTEGGFELWDDKGGSSGWLQVQVGPDDVPRLESVLNTSDVPFRLRIGDVQSIIDSQQSENEAHRAGGRAKDLLRDGSGNSSSRAMRKLNAFPGFGTNADNRRGRLDSGSDRDGAELETNSIYDEEDDDSDIDGFNLGAYHRFSDIEALLRRLPTRFPDHVTLHVIGRTHEGRPLYLVRLREDVSAPATKPVMWIDCGVHAREWISPAICLYTIGRLLAGDQRWLVKYDWHLVPVMNPDGYEYSHTHDRLWRKNRRPVNYCTGVDLNRNFAARWGTFGVTFLECGLTFPGYRPFSELESRAVRDAVLRDRRRIAAFNSVHSYGQLWLLPYGYSWFASKDIGRQRRVGRAATRAMRAVNGVPYRYGISSRVLYLDSGTSTDWAYRAGVRHSVAIEARDKGFYGFLLPPRLILPTAREVWAGLAQQARMLAR</sequence>
<evidence type="ECO:0000256" key="8">
    <source>
        <dbReference type="ARBA" id="ARBA00022833"/>
    </source>
</evidence>
<keyword evidence="9" id="KW-0482">Metalloprotease</keyword>
<evidence type="ECO:0000313" key="16">
    <source>
        <dbReference type="Proteomes" id="UP000440578"/>
    </source>
</evidence>
<keyword evidence="3 15" id="KW-0121">Carboxypeptidase</keyword>
<dbReference type="PANTHER" id="PTHR11705:SF91">
    <property type="entry name" value="FI01817P-RELATED"/>
    <property type="match status" value="1"/>
</dbReference>
<evidence type="ECO:0000256" key="11">
    <source>
        <dbReference type="PROSITE-ProRule" id="PRU01379"/>
    </source>
</evidence>
<keyword evidence="10" id="KW-1015">Disulfide bond</keyword>
<comment type="caution">
    <text evidence="15">The sequence shown here is derived from an EMBL/GenBank/DDBJ whole genome shotgun (WGS) entry which is preliminary data.</text>
</comment>
<comment type="cofactor">
    <cofactor evidence="1">
        <name>Zn(2+)</name>
        <dbReference type="ChEBI" id="CHEBI:29105"/>
    </cofactor>
</comment>
<dbReference type="InterPro" id="IPR000834">
    <property type="entry name" value="Peptidase_M14"/>
</dbReference>
<evidence type="ECO:0000256" key="7">
    <source>
        <dbReference type="ARBA" id="ARBA00022801"/>
    </source>
</evidence>
<keyword evidence="8" id="KW-0862">Zinc</keyword>
<evidence type="ECO:0000256" key="9">
    <source>
        <dbReference type="ARBA" id="ARBA00023049"/>
    </source>
</evidence>
<dbReference type="GO" id="GO:0005615">
    <property type="term" value="C:extracellular space"/>
    <property type="evidence" value="ECO:0007669"/>
    <property type="project" value="TreeGrafter"/>
</dbReference>
<feature type="compositionally biased region" description="Basic and acidic residues" evidence="12">
    <location>
        <begin position="111"/>
        <end position="125"/>
    </location>
</feature>
<evidence type="ECO:0000256" key="2">
    <source>
        <dbReference type="ARBA" id="ARBA00005988"/>
    </source>
</evidence>
<name>A0A6A4WN44_AMPAM</name>
<dbReference type="InterPro" id="IPR036990">
    <property type="entry name" value="M14A-like_propep"/>
</dbReference>
<evidence type="ECO:0000256" key="4">
    <source>
        <dbReference type="ARBA" id="ARBA00022670"/>
    </source>
</evidence>
<proteinExistence type="inferred from homology"/>
<dbReference type="PRINTS" id="PR00765">
    <property type="entry name" value="CRBOXYPTASEA"/>
</dbReference>
<dbReference type="PROSITE" id="PS52035">
    <property type="entry name" value="PEPTIDASE_M14"/>
    <property type="match status" value="1"/>
</dbReference>
<feature type="compositionally biased region" description="Basic and acidic residues" evidence="12">
    <location>
        <begin position="150"/>
        <end position="165"/>
    </location>
</feature>
<evidence type="ECO:0000313" key="15">
    <source>
        <dbReference type="EMBL" id="KAF0308777.1"/>
    </source>
</evidence>
<dbReference type="SMART" id="SM00631">
    <property type="entry name" value="Zn_pept"/>
    <property type="match status" value="1"/>
</dbReference>
<dbReference type="FunFam" id="3.40.630.10:FF:000084">
    <property type="entry name" value="Carboxypeptidase B2"/>
    <property type="match status" value="1"/>
</dbReference>
<dbReference type="PROSITE" id="PS00132">
    <property type="entry name" value="CARBOXYPEPT_ZN_1"/>
    <property type="match status" value="1"/>
</dbReference>
<dbReference type="Pfam" id="PF02244">
    <property type="entry name" value="Propep_M14"/>
    <property type="match status" value="1"/>
</dbReference>
<dbReference type="GO" id="GO:0006508">
    <property type="term" value="P:proteolysis"/>
    <property type="evidence" value="ECO:0007669"/>
    <property type="project" value="UniProtKB-KW"/>
</dbReference>
<dbReference type="CDD" id="cd03860">
    <property type="entry name" value="M14_CP_A-B_like"/>
    <property type="match status" value="1"/>
</dbReference>
<feature type="region of interest" description="Disordered" evidence="12">
    <location>
        <begin position="106"/>
        <end position="177"/>
    </location>
</feature>
<dbReference type="GO" id="GO:0008270">
    <property type="term" value="F:zinc ion binding"/>
    <property type="evidence" value="ECO:0007669"/>
    <property type="project" value="InterPro"/>
</dbReference>
<evidence type="ECO:0000256" key="5">
    <source>
        <dbReference type="ARBA" id="ARBA00022723"/>
    </source>
</evidence>
<feature type="signal peptide" evidence="13">
    <location>
        <begin position="1"/>
        <end position="25"/>
    </location>
</feature>
<feature type="domain" description="Peptidase M14" evidence="14">
    <location>
        <begin position="189"/>
        <end position="478"/>
    </location>
</feature>
<keyword evidence="4" id="KW-0645">Protease</keyword>
<dbReference type="PANTHER" id="PTHR11705">
    <property type="entry name" value="PROTEASE FAMILY M14 CARBOXYPEPTIDASE A,B"/>
    <property type="match status" value="1"/>
</dbReference>
<dbReference type="SUPFAM" id="SSF54897">
    <property type="entry name" value="Protease propeptides/inhibitors"/>
    <property type="match status" value="1"/>
</dbReference>
<dbReference type="EMBL" id="VIIS01000465">
    <property type="protein sequence ID" value="KAF0308777.1"/>
    <property type="molecule type" value="Genomic_DNA"/>
</dbReference>
<keyword evidence="16" id="KW-1185">Reference proteome</keyword>
<dbReference type="GO" id="GO:0004181">
    <property type="term" value="F:metallocarboxypeptidase activity"/>
    <property type="evidence" value="ECO:0007669"/>
    <property type="project" value="InterPro"/>
</dbReference>
<dbReference type="SUPFAM" id="SSF53187">
    <property type="entry name" value="Zn-dependent exopeptidases"/>
    <property type="match status" value="1"/>
</dbReference>
<dbReference type="InterPro" id="IPR057246">
    <property type="entry name" value="CARBOXYPEPT_ZN_1"/>
</dbReference>
<evidence type="ECO:0000256" key="13">
    <source>
        <dbReference type="SAM" id="SignalP"/>
    </source>
</evidence>
<dbReference type="OrthoDB" id="3626597at2759"/>
<keyword evidence="6 13" id="KW-0732">Signal</keyword>
<feature type="chain" id="PRO_5025665987" evidence="13">
    <location>
        <begin position="26"/>
        <end position="480"/>
    </location>
</feature>
<keyword evidence="7" id="KW-0378">Hydrolase</keyword>
<comment type="similarity">
    <text evidence="2 11">Belongs to the peptidase M14 family.</text>
</comment>